<proteinExistence type="predicted"/>
<organism evidence="1 2">
    <name type="scientific">Paraburkholderia fungorum</name>
    <dbReference type="NCBI Taxonomy" id="134537"/>
    <lineage>
        <taxon>Bacteria</taxon>
        <taxon>Pseudomonadati</taxon>
        <taxon>Pseudomonadota</taxon>
        <taxon>Betaproteobacteria</taxon>
        <taxon>Burkholderiales</taxon>
        <taxon>Burkholderiaceae</taxon>
        <taxon>Paraburkholderia</taxon>
    </lineage>
</organism>
<accession>A0AAU8STC2</accession>
<dbReference type="KEGG" id="bfn:OI25_7671"/>
<keyword evidence="1" id="KW-0418">Kinase</keyword>
<dbReference type="GO" id="GO:0016301">
    <property type="term" value="F:kinase activity"/>
    <property type="evidence" value="ECO:0007669"/>
    <property type="project" value="UniProtKB-KW"/>
</dbReference>
<sequence>MPPLLDHDASISAKSKPRLRQIDRAANTLIDLVNTMLLAREESPADIGPVRLASAIETALDLVVDILQSKGIQTGSTSTAACTSAQTSSRLSSCYRTWSTTRPVLQQRPCRLPFLKKSIRGERQTLQAPWCAPAPRSGTTGLDTIAIQNDTPASLLSL</sequence>
<evidence type="ECO:0000313" key="2">
    <source>
        <dbReference type="Proteomes" id="UP000032614"/>
    </source>
</evidence>
<keyword evidence="1" id="KW-0808">Transferase</keyword>
<dbReference type="Proteomes" id="UP000032614">
    <property type="component" value="Chromosome 3"/>
</dbReference>
<gene>
    <name evidence="1" type="ORF">OI25_7671</name>
</gene>
<reference evidence="1 2" key="1">
    <citation type="journal article" date="2015" name="Genome Announc.">
        <title>Complete genome sequences for 59 burkholderia isolates, both pathogenic and near neighbor.</title>
        <authorList>
            <person name="Johnson S.L."/>
            <person name="Bishop-Lilly K.A."/>
            <person name="Ladner J.T."/>
            <person name="Daligault H.E."/>
            <person name="Davenport K.W."/>
            <person name="Jaissle J."/>
            <person name="Frey K.G."/>
            <person name="Koroleva G.I."/>
            <person name="Bruce D.C."/>
            <person name="Coyne S.R."/>
            <person name="Broomall S.M."/>
            <person name="Li P.E."/>
            <person name="Teshima H."/>
            <person name="Gibbons H.S."/>
            <person name="Palacios G.F."/>
            <person name="Rosenzweig C.N."/>
            <person name="Redden C.L."/>
            <person name="Xu Y."/>
            <person name="Minogue T.D."/>
            <person name="Chain P.S."/>
        </authorList>
    </citation>
    <scope>NUCLEOTIDE SEQUENCE [LARGE SCALE GENOMIC DNA]</scope>
    <source>
        <strain evidence="1 2">ATCC BAA-463</strain>
    </source>
</reference>
<name>A0AAU8STC2_9BURK</name>
<protein>
    <submittedName>
        <fullName evidence="1">Integral membrane sensor signal transduction histidine kinase domain protein</fullName>
    </submittedName>
</protein>
<evidence type="ECO:0000313" key="1">
    <source>
        <dbReference type="EMBL" id="AJZ57013.1"/>
    </source>
</evidence>
<dbReference type="EMBL" id="CP010025">
    <property type="protein sequence ID" value="AJZ57013.1"/>
    <property type="molecule type" value="Genomic_DNA"/>
</dbReference>
<dbReference type="AlphaFoldDB" id="A0AAU8STC2"/>